<gene>
    <name evidence="3" type="ORF">DIW82_03980</name>
</gene>
<protein>
    <submittedName>
        <fullName evidence="3">Uncharacterized protein</fullName>
    </submittedName>
</protein>
<feature type="transmembrane region" description="Helical" evidence="2">
    <location>
        <begin position="284"/>
        <end position="303"/>
    </location>
</feature>
<accession>A0A3D4SXF7</accession>
<dbReference type="RefSeq" id="WP_273051244.1">
    <property type="nucleotide sequence ID" value="NZ_DAITTW010000057.1"/>
</dbReference>
<name>A0A3D4SXF7_9CORY</name>
<dbReference type="Proteomes" id="UP000261739">
    <property type="component" value="Unassembled WGS sequence"/>
</dbReference>
<evidence type="ECO:0000256" key="1">
    <source>
        <dbReference type="SAM" id="MobiDB-lite"/>
    </source>
</evidence>
<proteinExistence type="predicted"/>
<dbReference type="STRING" id="863239.GCA_000213935_01388"/>
<evidence type="ECO:0000256" key="2">
    <source>
        <dbReference type="SAM" id="Phobius"/>
    </source>
</evidence>
<keyword evidence="2" id="KW-1133">Transmembrane helix</keyword>
<sequence>MDTTVSVIGPDEATARDVAAALQGSGGGSGGGLGGALRHRIVVGAGPDPVSPHPGRSFGVVAVVPAPCTAADARVVRAVVASVGGCVLYAESGGDDPAELAALVAEPGVVTVRWHRDAATGAATDRAALAELRTVLDGMWVDVPRWLADARRADADRADRVRITVRLAAEDIATDLLDGARRDGGDGRSGAVDTVDTVDTAALDAAFRSRLTVAVLEQGVEMPHLTAPEDTPDTAEDRESTAATATTDPAVTTRPDRSALALSALAAGGAALAAGAAAGRVAGAAVGTVVALAVAALVLVIRWRTLVAASRTRGREAALVALRRRWTTTVTDVVARLQVPSVAVSVAEETGVQR</sequence>
<comment type="caution">
    <text evidence="3">The sequence shown here is derived from an EMBL/GenBank/DDBJ whole genome shotgun (WGS) entry which is preliminary data.</text>
</comment>
<evidence type="ECO:0000313" key="3">
    <source>
        <dbReference type="EMBL" id="HCT13963.1"/>
    </source>
</evidence>
<dbReference type="EMBL" id="DQID01000110">
    <property type="protein sequence ID" value="HCT13963.1"/>
    <property type="molecule type" value="Genomic_DNA"/>
</dbReference>
<keyword evidence="2" id="KW-0812">Transmembrane</keyword>
<feature type="region of interest" description="Disordered" evidence="1">
    <location>
        <begin position="224"/>
        <end position="250"/>
    </location>
</feature>
<evidence type="ECO:0000313" key="4">
    <source>
        <dbReference type="Proteomes" id="UP000261739"/>
    </source>
</evidence>
<dbReference type="AlphaFoldDB" id="A0A3D4SXF7"/>
<organism evidence="3 4">
    <name type="scientific">Corynebacterium nuruki</name>
    <dbReference type="NCBI Taxonomy" id="1032851"/>
    <lineage>
        <taxon>Bacteria</taxon>
        <taxon>Bacillati</taxon>
        <taxon>Actinomycetota</taxon>
        <taxon>Actinomycetes</taxon>
        <taxon>Mycobacteriales</taxon>
        <taxon>Corynebacteriaceae</taxon>
        <taxon>Corynebacterium</taxon>
    </lineage>
</organism>
<feature type="compositionally biased region" description="Low complexity" evidence="1">
    <location>
        <begin position="241"/>
        <end position="250"/>
    </location>
</feature>
<reference evidence="3 4" key="1">
    <citation type="journal article" date="2018" name="Nat. Biotechnol.">
        <title>A standardized bacterial taxonomy based on genome phylogeny substantially revises the tree of life.</title>
        <authorList>
            <person name="Parks D.H."/>
            <person name="Chuvochina M."/>
            <person name="Waite D.W."/>
            <person name="Rinke C."/>
            <person name="Skarshewski A."/>
            <person name="Chaumeil P.A."/>
            <person name="Hugenholtz P."/>
        </authorList>
    </citation>
    <scope>NUCLEOTIDE SEQUENCE [LARGE SCALE GENOMIC DNA]</scope>
    <source>
        <strain evidence="3">UBA11247</strain>
    </source>
</reference>
<keyword evidence="2" id="KW-0472">Membrane</keyword>